<dbReference type="InterPro" id="IPR058329">
    <property type="entry name" value="Arp1_N"/>
</dbReference>
<protein>
    <submittedName>
        <fullName evidence="3">Amidase signature enzyme</fullName>
    </submittedName>
</protein>
<evidence type="ECO:0000313" key="4">
    <source>
        <dbReference type="Proteomes" id="UP000799536"/>
    </source>
</evidence>
<dbReference type="AlphaFoldDB" id="A0A9P4MTS9"/>
<feature type="domain" description="Amidase" evidence="1">
    <location>
        <begin position="192"/>
        <end position="366"/>
    </location>
</feature>
<sequence length="618" mass="68872">MVSSDIKPIEGREQAHPLEFSIGDDRFIALPHPSELDVTASSYVTVVFCEKLRDITSAWIGSIIANYIAKDDVFTHEFLETIIFIYSGSNSLNITDDAREYLKSQGVKTVVTSPLSPSNKQLTSGPYLCSSGRLYQVWKLHEDTHGAFLHTLVPDLSGELVELRTTGTTPDSRMVAVPSLIPTALNPTDEHFKPLGGWRIAVKDNFNIKGIRMSACNRAFYELSSPASKTAAAIQVLITQGATIVGTTKLASFAATEEPLECIDWPAPWNPRADGYQSPAGSSSGSGVACAAYDWIDIAIGSDTSGSGRRPGHWNGCFAMRPTHGLLSHEGFLNSFPRFDVPTFFGRELDKCSHFMGAWYGKNLADIYKGVTTPYTLIYPRDYMRVIKNEEQIRIIDSFVTDLEIFLGVSSERISFDESWDSVPPPEAGGLRLQEYMKDASRDSFFYEDYHNFGLFRQEYHDKFGKAPYISPPVRWQWELSSHITKEANSRALERLDIFRDWFNKVIMKTGIRNAIVIIPIEEISPRYRDEMSRKHFNPVGVPNLFLSPILGAPELTIPIGECPFTSKVTGNIEKLPVAVSLIASPGHDLELFDVARGCLEKAGRPTRVLTGKTLFPF</sequence>
<comment type="caution">
    <text evidence="3">The sequence shown here is derived from an EMBL/GenBank/DDBJ whole genome shotgun (WGS) entry which is preliminary data.</text>
</comment>
<dbReference type="Gene3D" id="3.90.1300.10">
    <property type="entry name" value="Amidase signature (AS) domain"/>
    <property type="match status" value="1"/>
</dbReference>
<evidence type="ECO:0000259" key="2">
    <source>
        <dbReference type="Pfam" id="PF26053"/>
    </source>
</evidence>
<dbReference type="PANTHER" id="PTHR46310:SF7">
    <property type="entry name" value="AMIDASE 1"/>
    <property type="match status" value="1"/>
</dbReference>
<name>A0A9P4MTS9_9PLEO</name>
<gene>
    <name evidence="3" type="ORF">GQ43DRAFT_406926</name>
</gene>
<dbReference type="InterPro" id="IPR023631">
    <property type="entry name" value="Amidase_dom"/>
</dbReference>
<dbReference type="Pfam" id="PF26053">
    <property type="entry name" value="DUF8016"/>
    <property type="match status" value="1"/>
</dbReference>
<organism evidence="3 4">
    <name type="scientific">Delitschia confertaspora ATCC 74209</name>
    <dbReference type="NCBI Taxonomy" id="1513339"/>
    <lineage>
        <taxon>Eukaryota</taxon>
        <taxon>Fungi</taxon>
        <taxon>Dikarya</taxon>
        <taxon>Ascomycota</taxon>
        <taxon>Pezizomycotina</taxon>
        <taxon>Dothideomycetes</taxon>
        <taxon>Pleosporomycetidae</taxon>
        <taxon>Pleosporales</taxon>
        <taxon>Delitschiaceae</taxon>
        <taxon>Delitschia</taxon>
    </lineage>
</organism>
<dbReference type="EMBL" id="ML993851">
    <property type="protein sequence ID" value="KAF2205659.1"/>
    <property type="molecule type" value="Genomic_DNA"/>
</dbReference>
<dbReference type="Pfam" id="PF01425">
    <property type="entry name" value="Amidase"/>
    <property type="match status" value="1"/>
</dbReference>
<dbReference type="PANTHER" id="PTHR46310">
    <property type="entry name" value="AMIDASE 1"/>
    <property type="match status" value="1"/>
</dbReference>
<dbReference type="Proteomes" id="UP000799536">
    <property type="component" value="Unassembled WGS sequence"/>
</dbReference>
<evidence type="ECO:0000259" key="1">
    <source>
        <dbReference type="Pfam" id="PF01425"/>
    </source>
</evidence>
<keyword evidence="4" id="KW-1185">Reference proteome</keyword>
<dbReference type="SUPFAM" id="SSF75304">
    <property type="entry name" value="Amidase signature (AS) enzymes"/>
    <property type="match status" value="1"/>
</dbReference>
<dbReference type="InterPro" id="IPR036928">
    <property type="entry name" value="AS_sf"/>
</dbReference>
<evidence type="ECO:0000313" key="3">
    <source>
        <dbReference type="EMBL" id="KAF2205659.1"/>
    </source>
</evidence>
<accession>A0A9P4MTS9</accession>
<proteinExistence type="predicted"/>
<feature type="domain" description="Scytalone dehydratase-like protein Arp1 N-terminal" evidence="2">
    <location>
        <begin position="45"/>
        <end position="130"/>
    </location>
</feature>
<reference evidence="3" key="1">
    <citation type="journal article" date="2020" name="Stud. Mycol.">
        <title>101 Dothideomycetes genomes: a test case for predicting lifestyles and emergence of pathogens.</title>
        <authorList>
            <person name="Haridas S."/>
            <person name="Albert R."/>
            <person name="Binder M."/>
            <person name="Bloem J."/>
            <person name="Labutti K."/>
            <person name="Salamov A."/>
            <person name="Andreopoulos B."/>
            <person name="Baker S."/>
            <person name="Barry K."/>
            <person name="Bills G."/>
            <person name="Bluhm B."/>
            <person name="Cannon C."/>
            <person name="Castanera R."/>
            <person name="Culley D."/>
            <person name="Daum C."/>
            <person name="Ezra D."/>
            <person name="Gonzalez J."/>
            <person name="Henrissat B."/>
            <person name="Kuo A."/>
            <person name="Liang C."/>
            <person name="Lipzen A."/>
            <person name="Lutzoni F."/>
            <person name="Magnuson J."/>
            <person name="Mondo S."/>
            <person name="Nolan M."/>
            <person name="Ohm R."/>
            <person name="Pangilinan J."/>
            <person name="Park H.-J."/>
            <person name="Ramirez L."/>
            <person name="Alfaro M."/>
            <person name="Sun H."/>
            <person name="Tritt A."/>
            <person name="Yoshinaga Y."/>
            <person name="Zwiers L.-H."/>
            <person name="Turgeon B."/>
            <person name="Goodwin S."/>
            <person name="Spatafora J."/>
            <person name="Crous P."/>
            <person name="Grigoriev I."/>
        </authorList>
    </citation>
    <scope>NUCLEOTIDE SEQUENCE</scope>
    <source>
        <strain evidence="3">ATCC 74209</strain>
    </source>
</reference>
<dbReference type="OrthoDB" id="5423360at2759"/>